<evidence type="ECO:0000256" key="6">
    <source>
        <dbReference type="ARBA" id="ARBA00022741"/>
    </source>
</evidence>
<keyword evidence="4" id="KW-1003">Cell membrane</keyword>
<evidence type="ECO:0000256" key="9">
    <source>
        <dbReference type="ARBA" id="ARBA00023136"/>
    </source>
</evidence>
<dbReference type="CDD" id="cd03226">
    <property type="entry name" value="ABC_cobalt_CbiO_domain2"/>
    <property type="match status" value="1"/>
</dbReference>
<evidence type="ECO:0000313" key="12">
    <source>
        <dbReference type="EMBL" id="MCD2491578.1"/>
    </source>
</evidence>
<dbReference type="RefSeq" id="WP_231061502.1">
    <property type="nucleotide sequence ID" value="NZ_JAJNOR010000001.1"/>
</dbReference>
<keyword evidence="9" id="KW-0472">Membrane</keyword>
<keyword evidence="8" id="KW-1278">Translocase</keyword>
<evidence type="ECO:0000256" key="10">
    <source>
        <dbReference type="ARBA" id="ARBA00025157"/>
    </source>
</evidence>
<comment type="subcellular location">
    <subcellularLocation>
        <location evidence="1">Cell membrane</location>
        <topology evidence="1">Peripheral membrane protein</topology>
    </subcellularLocation>
</comment>
<keyword evidence="3" id="KW-0813">Transport</keyword>
<keyword evidence="5" id="KW-0677">Repeat</keyword>
<name>A0AAP2W6S1_9FIRM</name>
<evidence type="ECO:0000256" key="4">
    <source>
        <dbReference type="ARBA" id="ARBA00022475"/>
    </source>
</evidence>
<evidence type="ECO:0000256" key="5">
    <source>
        <dbReference type="ARBA" id="ARBA00022737"/>
    </source>
</evidence>
<evidence type="ECO:0000256" key="1">
    <source>
        <dbReference type="ARBA" id="ARBA00004202"/>
    </source>
</evidence>
<dbReference type="InterPro" id="IPR003593">
    <property type="entry name" value="AAA+_ATPase"/>
</dbReference>
<gene>
    <name evidence="12" type="ORF">LQE92_02915</name>
</gene>
<dbReference type="PROSITE" id="PS00211">
    <property type="entry name" value="ABC_TRANSPORTER_1"/>
    <property type="match status" value="1"/>
</dbReference>
<dbReference type="PANTHER" id="PTHR43553:SF23">
    <property type="entry name" value="ABC TRANSPORTER ATP-BINDING COMPONENT"/>
    <property type="match status" value="1"/>
</dbReference>
<dbReference type="Pfam" id="PF00005">
    <property type="entry name" value="ABC_tran"/>
    <property type="match status" value="2"/>
</dbReference>
<dbReference type="Gene3D" id="3.40.50.300">
    <property type="entry name" value="P-loop containing nucleotide triphosphate hydrolases"/>
    <property type="match status" value="2"/>
</dbReference>
<proteinExistence type="inferred from homology"/>
<dbReference type="SUPFAM" id="SSF52540">
    <property type="entry name" value="P-loop containing nucleoside triphosphate hydrolases"/>
    <property type="match status" value="2"/>
</dbReference>
<comment type="caution">
    <text evidence="12">The sequence shown here is derived from an EMBL/GenBank/DDBJ whole genome shotgun (WGS) entry which is preliminary data.</text>
</comment>
<dbReference type="GO" id="GO:0016887">
    <property type="term" value="F:ATP hydrolysis activity"/>
    <property type="evidence" value="ECO:0007669"/>
    <property type="project" value="InterPro"/>
</dbReference>
<dbReference type="InterPro" id="IPR015856">
    <property type="entry name" value="ABC_transpr_CbiO/EcfA_su"/>
</dbReference>
<comment type="function">
    <text evidence="10">Probably part of an ABC transporter complex. Responsible for energy coupling to the transport system.</text>
</comment>
<dbReference type="EMBL" id="JAJNOR010000001">
    <property type="protein sequence ID" value="MCD2491578.1"/>
    <property type="molecule type" value="Genomic_DNA"/>
</dbReference>
<evidence type="ECO:0000256" key="2">
    <source>
        <dbReference type="ARBA" id="ARBA00005417"/>
    </source>
</evidence>
<feature type="domain" description="ABC transporter" evidence="11">
    <location>
        <begin position="2"/>
        <end position="241"/>
    </location>
</feature>
<reference evidence="12 13" key="1">
    <citation type="submission" date="2021-11" db="EMBL/GenBank/DDBJ databases">
        <title>Lacrimispora sp. nov. NSJ-141 isolated from human feces.</title>
        <authorList>
            <person name="Abdugheni R."/>
        </authorList>
    </citation>
    <scope>NUCLEOTIDE SEQUENCE [LARGE SCALE GENOMIC DNA]</scope>
    <source>
        <strain evidence="12 13">NSJ-141</strain>
    </source>
</reference>
<dbReference type="InterPro" id="IPR017871">
    <property type="entry name" value="ABC_transporter-like_CS"/>
</dbReference>
<dbReference type="CDD" id="cd03225">
    <property type="entry name" value="ABC_cobalt_CbiO_domain1"/>
    <property type="match status" value="1"/>
</dbReference>
<dbReference type="GO" id="GO:0005524">
    <property type="term" value="F:ATP binding"/>
    <property type="evidence" value="ECO:0007669"/>
    <property type="project" value="UniProtKB-KW"/>
</dbReference>
<dbReference type="GO" id="GO:0042626">
    <property type="term" value="F:ATPase-coupled transmembrane transporter activity"/>
    <property type="evidence" value="ECO:0007669"/>
    <property type="project" value="TreeGrafter"/>
</dbReference>
<sequence>MIKIEHVSFSYAKGYAALKDVSFTAEPGEGILLCGESGCGKTTVTKLINGLIPAFTEGCALTGKVTADGLTVAKTPLYELAKRIGSVFQNPKSQFFNLDSDSELAFGLENEGMAPAEIQSRIKETVLSLRIQNLLGRDIFSMSGGEKQTLAFASVYAMRPRIFVLDEPSANLDSGAMERLHDQIALLKAGGHTILIAEHRLAFLMDLIDRAVYMKDGQIQNIFTVGEFRALTEQQRIQMGLRTLLPVEVELPAAREAGNRQGLSVEDLTCAFGKKSPVIGKLSFSAVPGEVLAVTGPNGVGKTTLTRCLCGLLNEKAGTVRLNGKPLRAKERQRAAFCVMQDVNHQLFSDSVWNECGMSDSGAAPEQIEAVLAQLQLLSFRENHPMALSGGQKQRLAVATAMLSHKKMLIFDEPTSGLDYARMLSVARVVRDLAKQGHIVLVVSHDHEFLQCACDRVLTLV</sequence>
<dbReference type="InterPro" id="IPR050095">
    <property type="entry name" value="ECF_ABC_transporter_ATP-bd"/>
</dbReference>
<accession>A0AAP2W6S1</accession>
<dbReference type="Proteomes" id="UP001299265">
    <property type="component" value="Unassembled WGS sequence"/>
</dbReference>
<evidence type="ECO:0000256" key="8">
    <source>
        <dbReference type="ARBA" id="ARBA00022967"/>
    </source>
</evidence>
<feature type="domain" description="ABC transporter" evidence="11">
    <location>
        <begin position="263"/>
        <end position="461"/>
    </location>
</feature>
<comment type="similarity">
    <text evidence="2">Belongs to the ABC transporter superfamily.</text>
</comment>
<evidence type="ECO:0000313" key="13">
    <source>
        <dbReference type="Proteomes" id="UP001299265"/>
    </source>
</evidence>
<dbReference type="AlphaFoldDB" id="A0AAP2W6S1"/>
<dbReference type="InterPro" id="IPR027417">
    <property type="entry name" value="P-loop_NTPase"/>
</dbReference>
<keyword evidence="7 12" id="KW-0067">ATP-binding</keyword>
<dbReference type="PROSITE" id="PS50893">
    <property type="entry name" value="ABC_TRANSPORTER_2"/>
    <property type="match status" value="2"/>
</dbReference>
<evidence type="ECO:0000256" key="7">
    <source>
        <dbReference type="ARBA" id="ARBA00022840"/>
    </source>
</evidence>
<keyword evidence="6" id="KW-0547">Nucleotide-binding</keyword>
<keyword evidence="13" id="KW-1185">Reference proteome</keyword>
<dbReference type="PANTHER" id="PTHR43553">
    <property type="entry name" value="HEAVY METAL TRANSPORTER"/>
    <property type="match status" value="1"/>
</dbReference>
<protein>
    <submittedName>
        <fullName evidence="12">Energy-coupling factor ABC transporter ATP-binding protein</fullName>
    </submittedName>
</protein>
<dbReference type="SMART" id="SM00382">
    <property type="entry name" value="AAA"/>
    <property type="match status" value="2"/>
</dbReference>
<evidence type="ECO:0000256" key="3">
    <source>
        <dbReference type="ARBA" id="ARBA00022448"/>
    </source>
</evidence>
<dbReference type="GO" id="GO:0043190">
    <property type="term" value="C:ATP-binding cassette (ABC) transporter complex"/>
    <property type="evidence" value="ECO:0007669"/>
    <property type="project" value="TreeGrafter"/>
</dbReference>
<dbReference type="InterPro" id="IPR003439">
    <property type="entry name" value="ABC_transporter-like_ATP-bd"/>
</dbReference>
<organism evidence="12 13">
    <name type="scientific">Lientehia hominis</name>
    <dbReference type="NCBI Taxonomy" id="2897778"/>
    <lineage>
        <taxon>Bacteria</taxon>
        <taxon>Bacillati</taxon>
        <taxon>Bacillota</taxon>
        <taxon>Clostridia</taxon>
        <taxon>Lachnospirales</taxon>
        <taxon>Lachnospiraceae</taxon>
        <taxon>Lientehia</taxon>
    </lineage>
</organism>
<evidence type="ECO:0000259" key="11">
    <source>
        <dbReference type="PROSITE" id="PS50893"/>
    </source>
</evidence>